<dbReference type="Proteomes" id="UP001482231">
    <property type="component" value="Unassembled WGS sequence"/>
</dbReference>
<sequence length="134" mass="15466">MDFSKFDFGKRLNEYIDEVLHHGGVTRSESDLTDGQRAFLYAVRRELVKYTDPTRQGYPRNQLEQLESFARTLGDLHNSYHDMGMSKIADCLFNRWKMVREDVKKLAAAGGVNLPAWVDVIEVEQTDMPAFYDA</sequence>
<gene>
    <name evidence="1" type="ORF">V6E02_10360</name>
</gene>
<dbReference type="RefSeq" id="WP_347308725.1">
    <property type="nucleotide sequence ID" value="NZ_JBAJEX010000009.1"/>
</dbReference>
<comment type="caution">
    <text evidence="1">The sequence shown here is derived from an EMBL/GenBank/DDBJ whole genome shotgun (WGS) entry which is preliminary data.</text>
</comment>
<proteinExistence type="predicted"/>
<organism evidence="1 2">
    <name type="scientific">Thiobacter aerophilum</name>
    <dbReference type="NCBI Taxonomy" id="3121275"/>
    <lineage>
        <taxon>Bacteria</taxon>
        <taxon>Pseudomonadati</taxon>
        <taxon>Pseudomonadota</taxon>
        <taxon>Betaproteobacteria</taxon>
        <taxon>Burkholderiales</taxon>
        <taxon>Thiobacteraceae</taxon>
        <taxon>Thiobacter</taxon>
    </lineage>
</organism>
<evidence type="ECO:0000313" key="1">
    <source>
        <dbReference type="EMBL" id="MEO1767612.1"/>
    </source>
</evidence>
<accession>A0ABV0EG32</accession>
<evidence type="ECO:0000313" key="2">
    <source>
        <dbReference type="Proteomes" id="UP001482231"/>
    </source>
</evidence>
<name>A0ABV0EG32_9BURK</name>
<dbReference type="EMBL" id="JBAJEX010000009">
    <property type="protein sequence ID" value="MEO1767612.1"/>
    <property type="molecule type" value="Genomic_DNA"/>
</dbReference>
<reference evidence="1 2" key="1">
    <citation type="submission" date="2024-02" db="EMBL/GenBank/DDBJ databases">
        <title>New thermophilic sulfur-oxidizing bacteria from a hot springs of the Uzon caldera (Kamchatka, Russia).</title>
        <authorList>
            <person name="Dukat A.M."/>
            <person name="Elcheninov A.G."/>
            <person name="Frolov E.N."/>
        </authorList>
    </citation>
    <scope>NUCLEOTIDE SEQUENCE [LARGE SCALE GENOMIC DNA]</scope>
    <source>
        <strain evidence="1 2">AK1</strain>
    </source>
</reference>
<protein>
    <submittedName>
        <fullName evidence="1">Uncharacterized protein</fullName>
    </submittedName>
</protein>
<keyword evidence="2" id="KW-1185">Reference proteome</keyword>